<keyword evidence="2" id="KW-1185">Reference proteome</keyword>
<proteinExistence type="predicted"/>
<evidence type="ECO:0000313" key="2">
    <source>
        <dbReference type="Proteomes" id="UP000826195"/>
    </source>
</evidence>
<dbReference type="Proteomes" id="UP000826195">
    <property type="component" value="Unassembled WGS sequence"/>
</dbReference>
<accession>A0AAV7HVZ1</accession>
<comment type="caution">
    <text evidence="1">The sequence shown here is derived from an EMBL/GenBank/DDBJ whole genome shotgun (WGS) entry which is preliminary data.</text>
</comment>
<gene>
    <name evidence="1" type="ORF">KQX54_000802</name>
</gene>
<name>A0AAV7HVZ1_COTGL</name>
<dbReference type="AlphaFoldDB" id="A0AAV7HVZ1"/>
<evidence type="ECO:0000313" key="1">
    <source>
        <dbReference type="EMBL" id="KAH0537665.1"/>
    </source>
</evidence>
<organism evidence="1 2">
    <name type="scientific">Cotesia glomerata</name>
    <name type="common">Lepidopteran parasitic wasp</name>
    <name type="synonym">Apanteles glomeratus</name>
    <dbReference type="NCBI Taxonomy" id="32391"/>
    <lineage>
        <taxon>Eukaryota</taxon>
        <taxon>Metazoa</taxon>
        <taxon>Ecdysozoa</taxon>
        <taxon>Arthropoda</taxon>
        <taxon>Hexapoda</taxon>
        <taxon>Insecta</taxon>
        <taxon>Pterygota</taxon>
        <taxon>Neoptera</taxon>
        <taxon>Endopterygota</taxon>
        <taxon>Hymenoptera</taxon>
        <taxon>Apocrita</taxon>
        <taxon>Ichneumonoidea</taxon>
        <taxon>Braconidae</taxon>
        <taxon>Microgastrinae</taxon>
        <taxon>Cotesia</taxon>
    </lineage>
</organism>
<protein>
    <submittedName>
        <fullName evidence="1">Uncharacterized protein</fullName>
    </submittedName>
</protein>
<dbReference type="EMBL" id="JAHXZJ010002624">
    <property type="protein sequence ID" value="KAH0537665.1"/>
    <property type="molecule type" value="Genomic_DNA"/>
</dbReference>
<sequence length="105" mass="11938">MKGTDIVCIRLLAVTFDVLNVMRTVVMQYGKLVNNQPVLSKGHNHEADPKLHLYVTFQHALFEATVSRPFRSFRLIYDQLSVVHYEAAVKFTCQNEASYGKLAPP</sequence>
<reference evidence="1 2" key="1">
    <citation type="journal article" date="2021" name="J. Hered.">
        <title>A chromosome-level genome assembly of the parasitoid wasp, Cotesia glomerata (Hymenoptera: Braconidae).</title>
        <authorList>
            <person name="Pinto B.J."/>
            <person name="Weis J.J."/>
            <person name="Gamble T."/>
            <person name="Ode P.J."/>
            <person name="Paul R."/>
            <person name="Zaspel J.M."/>
        </authorList>
    </citation>
    <scope>NUCLEOTIDE SEQUENCE [LARGE SCALE GENOMIC DNA]</scope>
    <source>
        <strain evidence="1">CgM1</strain>
    </source>
</reference>